<organism evidence="1 2">
    <name type="scientific">Candidatus Dojkabacteria bacterium</name>
    <dbReference type="NCBI Taxonomy" id="2099670"/>
    <lineage>
        <taxon>Bacteria</taxon>
        <taxon>Candidatus Dojkabacteria</taxon>
    </lineage>
</organism>
<dbReference type="NCBIfam" id="NF003122">
    <property type="entry name" value="PRK04040.1"/>
    <property type="match status" value="1"/>
</dbReference>
<protein>
    <submittedName>
        <fullName evidence="1">Adenylate kinase</fullName>
        <ecNumber evidence="1">2.7.4.3</ecNumber>
    </submittedName>
</protein>
<proteinExistence type="predicted"/>
<name>A0A955L4X7_9BACT</name>
<accession>A0A955L4X7</accession>
<dbReference type="Gene3D" id="3.40.50.300">
    <property type="entry name" value="P-loop containing nucleotide triphosphate hydrolases"/>
    <property type="match status" value="1"/>
</dbReference>
<keyword evidence="1" id="KW-0808">Transferase</keyword>
<reference evidence="1" key="1">
    <citation type="submission" date="2020-04" db="EMBL/GenBank/DDBJ databases">
        <authorList>
            <person name="Zhang T."/>
        </authorList>
    </citation>
    <scope>NUCLEOTIDE SEQUENCE</scope>
    <source>
        <strain evidence="1">HKST-UBA14</strain>
    </source>
</reference>
<evidence type="ECO:0000313" key="2">
    <source>
        <dbReference type="Proteomes" id="UP000783287"/>
    </source>
</evidence>
<dbReference type="EC" id="2.7.4.3" evidence="1"/>
<dbReference type="EMBL" id="JAGQLK010000024">
    <property type="protein sequence ID" value="MCA9383076.1"/>
    <property type="molecule type" value="Genomic_DNA"/>
</dbReference>
<gene>
    <name evidence="1" type="ORF">KC909_01805</name>
</gene>
<evidence type="ECO:0000313" key="1">
    <source>
        <dbReference type="EMBL" id="MCA9383076.1"/>
    </source>
</evidence>
<comment type="caution">
    <text evidence="1">The sequence shown here is derived from an EMBL/GenBank/DDBJ whole genome shotgun (WGS) entry which is preliminary data.</text>
</comment>
<dbReference type="SUPFAM" id="SSF52540">
    <property type="entry name" value="P-loop containing nucleoside triphosphate hydrolases"/>
    <property type="match status" value="1"/>
</dbReference>
<dbReference type="InterPro" id="IPR027417">
    <property type="entry name" value="P-loop_NTPase"/>
</dbReference>
<dbReference type="Pfam" id="PF13207">
    <property type="entry name" value="AAA_17"/>
    <property type="match status" value="1"/>
</dbReference>
<keyword evidence="1" id="KW-0418">Kinase</keyword>
<dbReference type="GO" id="GO:0004017">
    <property type="term" value="F:AMP kinase activity"/>
    <property type="evidence" value="ECO:0007669"/>
    <property type="project" value="UniProtKB-EC"/>
</dbReference>
<reference evidence="1" key="2">
    <citation type="journal article" date="2021" name="Microbiome">
        <title>Successional dynamics and alternative stable states in a saline activated sludge microbial community over 9 years.</title>
        <authorList>
            <person name="Wang Y."/>
            <person name="Ye J."/>
            <person name="Ju F."/>
            <person name="Liu L."/>
            <person name="Boyd J.A."/>
            <person name="Deng Y."/>
            <person name="Parks D.H."/>
            <person name="Jiang X."/>
            <person name="Yin X."/>
            <person name="Woodcroft B.J."/>
            <person name="Tyson G.W."/>
            <person name="Hugenholtz P."/>
            <person name="Polz M.F."/>
            <person name="Zhang T."/>
        </authorList>
    </citation>
    <scope>NUCLEOTIDE SEQUENCE</scope>
    <source>
        <strain evidence="1">HKST-UBA14</strain>
    </source>
</reference>
<dbReference type="Proteomes" id="UP000783287">
    <property type="component" value="Unassembled WGS sequence"/>
</dbReference>
<dbReference type="AlphaFoldDB" id="A0A955L4X7"/>
<sequence>MVSVVFGIPGVGKSSVVKKVVKELSIERIHWGNVAFEIAEAKGIVEDVDKLRKQDLRIQKEIQLESAEKIATMIAEDPDKHYVIETHAALKTPQGYLPGLNMEIIAKLKPEVFIVYEAEPGHIYHRRMVDPARDRSDDTTLEAVQLNLDTTRYFAANYAVLAPGTLFVIQNREGDLDYAVNMTIKALEKFVR</sequence>